<dbReference type="PANTHER" id="PTHR42878:SF15">
    <property type="entry name" value="BACTERIOPHYTOCHROME"/>
    <property type="match status" value="1"/>
</dbReference>
<dbReference type="SMART" id="SM00387">
    <property type="entry name" value="HATPase_c"/>
    <property type="match status" value="1"/>
</dbReference>
<keyword evidence="3" id="KW-0597">Phosphoprotein</keyword>
<dbReference type="SMART" id="SM00091">
    <property type="entry name" value="PAS"/>
    <property type="match status" value="2"/>
</dbReference>
<evidence type="ECO:0000256" key="4">
    <source>
        <dbReference type="ARBA" id="ARBA00022679"/>
    </source>
</evidence>
<dbReference type="Pfam" id="PF08448">
    <property type="entry name" value="PAS_4"/>
    <property type="match status" value="1"/>
</dbReference>
<dbReference type="CDD" id="cd00130">
    <property type="entry name" value="PAS"/>
    <property type="match status" value="2"/>
</dbReference>
<dbReference type="InterPro" id="IPR003594">
    <property type="entry name" value="HATPase_dom"/>
</dbReference>
<sequence length="483" mass="53695">MSSPDHRQPQDELRSILDNMTDVFYRTDAQGRITLVSRSVEDLLGWSREEVLGRDVRDFYVDSDQRLLLLEHLDSQGGRILGHDLALRRRDGAVVWVSVSARRLSEREGGGTEGTVHDVSDRRRAEAEARHRREVVQSLLNATSDATMLIDGDGALLACNQVFAERLGHTVEQLIGHDLFALFPPEVAARRRIACAQAARSGETIVLRDIRGQRHLLNTITPVPNPDGTPWLAVFSRDITEDVETKARIEAHLATIRRSNEELEQFAYVASHDLREPLRQISSYIGLLERRCAELFDDDGREFMAYVSNGARRMDSLILDLLAFSRVTRHEVEMSDVVLARAVAAGLEVLNLAPEDSVEVAVDDGFVIHGDFGQLARMFQNLIGNALKYRSPERPARVRVRAERQEGGTVAVAVIDNGIGIDPCYHDRIFRIFQRLHGGGKYEGTGIGLAIVKKVAENHGGMVGVESALDQGSTFTVTLPLVD</sequence>
<dbReference type="Gene3D" id="1.10.287.130">
    <property type="match status" value="1"/>
</dbReference>
<dbReference type="GO" id="GO:0006355">
    <property type="term" value="P:regulation of DNA-templated transcription"/>
    <property type="evidence" value="ECO:0007669"/>
    <property type="project" value="InterPro"/>
</dbReference>
<gene>
    <name evidence="10" type="ORF">G4223_18470</name>
</gene>
<evidence type="ECO:0000313" key="10">
    <source>
        <dbReference type="EMBL" id="NFV82099.1"/>
    </source>
</evidence>
<dbReference type="InterPro" id="IPR005467">
    <property type="entry name" value="His_kinase_dom"/>
</dbReference>
<dbReference type="InterPro" id="IPR004358">
    <property type="entry name" value="Sig_transdc_His_kin-like_C"/>
</dbReference>
<dbReference type="InterPro" id="IPR003661">
    <property type="entry name" value="HisK_dim/P_dom"/>
</dbReference>
<dbReference type="EMBL" id="JAAIYP010000045">
    <property type="protein sequence ID" value="NFV82099.1"/>
    <property type="molecule type" value="Genomic_DNA"/>
</dbReference>
<dbReference type="PROSITE" id="PS50113">
    <property type="entry name" value="PAC"/>
    <property type="match status" value="1"/>
</dbReference>
<evidence type="ECO:0000259" key="8">
    <source>
        <dbReference type="PROSITE" id="PS50112"/>
    </source>
</evidence>
<keyword evidence="5" id="KW-0418">Kinase</keyword>
<keyword evidence="4" id="KW-0808">Transferase</keyword>
<dbReference type="SUPFAM" id="SSF47384">
    <property type="entry name" value="Homodimeric domain of signal transducing histidine kinase"/>
    <property type="match status" value="1"/>
</dbReference>
<dbReference type="GO" id="GO:0030295">
    <property type="term" value="F:protein kinase activator activity"/>
    <property type="evidence" value="ECO:0007669"/>
    <property type="project" value="TreeGrafter"/>
</dbReference>
<keyword evidence="6" id="KW-0472">Membrane</keyword>
<name>A0A7C9QWV1_9PROT</name>
<dbReference type="GO" id="GO:0016020">
    <property type="term" value="C:membrane"/>
    <property type="evidence" value="ECO:0007669"/>
    <property type="project" value="UniProtKB-SubCell"/>
</dbReference>
<dbReference type="SMART" id="SM00388">
    <property type="entry name" value="HisKA"/>
    <property type="match status" value="1"/>
</dbReference>
<dbReference type="RefSeq" id="WP_163682784.1">
    <property type="nucleotide sequence ID" value="NZ_JAAIYP010000045.1"/>
</dbReference>
<dbReference type="CDD" id="cd00082">
    <property type="entry name" value="HisKA"/>
    <property type="match status" value="1"/>
</dbReference>
<dbReference type="InterPro" id="IPR036890">
    <property type="entry name" value="HATPase_C_sf"/>
</dbReference>
<keyword evidence="11" id="KW-1185">Reference proteome</keyword>
<dbReference type="PRINTS" id="PR00344">
    <property type="entry name" value="BCTRLSENSOR"/>
</dbReference>
<evidence type="ECO:0000256" key="5">
    <source>
        <dbReference type="ARBA" id="ARBA00022777"/>
    </source>
</evidence>
<dbReference type="Pfam" id="PF02518">
    <property type="entry name" value="HATPase_c"/>
    <property type="match status" value="1"/>
</dbReference>
<evidence type="ECO:0000256" key="6">
    <source>
        <dbReference type="ARBA" id="ARBA00023136"/>
    </source>
</evidence>
<dbReference type="Pfam" id="PF00512">
    <property type="entry name" value="HisKA"/>
    <property type="match status" value="1"/>
</dbReference>
<evidence type="ECO:0000256" key="2">
    <source>
        <dbReference type="ARBA" id="ARBA00012438"/>
    </source>
</evidence>
<evidence type="ECO:0000259" key="9">
    <source>
        <dbReference type="PROSITE" id="PS50113"/>
    </source>
</evidence>
<feature type="domain" description="Histidine kinase" evidence="7">
    <location>
        <begin position="269"/>
        <end position="483"/>
    </location>
</feature>
<feature type="domain" description="PAC" evidence="9">
    <location>
        <begin position="81"/>
        <end position="131"/>
    </location>
</feature>
<dbReference type="PROSITE" id="PS50112">
    <property type="entry name" value="PAS"/>
    <property type="match status" value="2"/>
</dbReference>
<reference evidence="10 11" key="1">
    <citation type="submission" date="2020-02" db="EMBL/GenBank/DDBJ databases">
        <authorList>
            <person name="Dziuba M."/>
            <person name="Kuznetsov B."/>
            <person name="Mardanov A."/>
            <person name="Ravin N."/>
            <person name="Grouzdev D."/>
        </authorList>
    </citation>
    <scope>NUCLEOTIDE SEQUENCE [LARGE SCALE GENOMIC DNA]</scope>
    <source>
        <strain evidence="10 11">SpK</strain>
    </source>
</reference>
<dbReference type="Gene3D" id="3.30.450.20">
    <property type="entry name" value="PAS domain"/>
    <property type="match status" value="2"/>
</dbReference>
<dbReference type="PROSITE" id="PS50109">
    <property type="entry name" value="HIS_KIN"/>
    <property type="match status" value="1"/>
</dbReference>
<proteinExistence type="predicted"/>
<dbReference type="PANTHER" id="PTHR42878">
    <property type="entry name" value="TWO-COMPONENT HISTIDINE KINASE"/>
    <property type="match status" value="1"/>
</dbReference>
<accession>A0A7C9QWV1</accession>
<dbReference type="Pfam" id="PF00989">
    <property type="entry name" value="PAS"/>
    <property type="match status" value="1"/>
</dbReference>
<dbReference type="NCBIfam" id="TIGR00229">
    <property type="entry name" value="sensory_box"/>
    <property type="match status" value="2"/>
</dbReference>
<dbReference type="InterPro" id="IPR050351">
    <property type="entry name" value="BphY/WalK/GraS-like"/>
</dbReference>
<dbReference type="InterPro" id="IPR000700">
    <property type="entry name" value="PAS-assoc_C"/>
</dbReference>
<dbReference type="EC" id="2.7.13.3" evidence="2"/>
<evidence type="ECO:0000259" key="7">
    <source>
        <dbReference type="PROSITE" id="PS50109"/>
    </source>
</evidence>
<feature type="domain" description="PAS" evidence="8">
    <location>
        <begin position="9"/>
        <end position="65"/>
    </location>
</feature>
<feature type="domain" description="PAS" evidence="8">
    <location>
        <begin position="132"/>
        <end position="186"/>
    </location>
</feature>
<dbReference type="GO" id="GO:0007234">
    <property type="term" value="P:osmosensory signaling via phosphorelay pathway"/>
    <property type="evidence" value="ECO:0007669"/>
    <property type="project" value="TreeGrafter"/>
</dbReference>
<comment type="catalytic activity">
    <reaction evidence="1">
        <text>ATP + protein L-histidine = ADP + protein N-phospho-L-histidine.</text>
        <dbReference type="EC" id="2.7.13.3"/>
    </reaction>
</comment>
<dbReference type="Proteomes" id="UP000480684">
    <property type="component" value="Unassembled WGS sequence"/>
</dbReference>
<dbReference type="InterPro" id="IPR036097">
    <property type="entry name" value="HisK_dim/P_sf"/>
</dbReference>
<dbReference type="SUPFAM" id="SSF55874">
    <property type="entry name" value="ATPase domain of HSP90 chaperone/DNA topoisomerase II/histidine kinase"/>
    <property type="match status" value="1"/>
</dbReference>
<dbReference type="InterPro" id="IPR013656">
    <property type="entry name" value="PAS_4"/>
</dbReference>
<dbReference type="AlphaFoldDB" id="A0A7C9QWV1"/>
<dbReference type="InterPro" id="IPR035965">
    <property type="entry name" value="PAS-like_dom_sf"/>
</dbReference>
<evidence type="ECO:0000256" key="1">
    <source>
        <dbReference type="ARBA" id="ARBA00000085"/>
    </source>
</evidence>
<evidence type="ECO:0000313" key="11">
    <source>
        <dbReference type="Proteomes" id="UP000480684"/>
    </source>
</evidence>
<dbReference type="InterPro" id="IPR000014">
    <property type="entry name" value="PAS"/>
</dbReference>
<protein>
    <recommendedName>
        <fullName evidence="2">histidine kinase</fullName>
        <ecNumber evidence="2">2.7.13.3</ecNumber>
    </recommendedName>
</protein>
<dbReference type="Gene3D" id="3.30.565.10">
    <property type="entry name" value="Histidine kinase-like ATPase, C-terminal domain"/>
    <property type="match status" value="1"/>
</dbReference>
<dbReference type="GO" id="GO:0000155">
    <property type="term" value="F:phosphorelay sensor kinase activity"/>
    <property type="evidence" value="ECO:0007669"/>
    <property type="project" value="InterPro"/>
</dbReference>
<dbReference type="SUPFAM" id="SSF55785">
    <property type="entry name" value="PYP-like sensor domain (PAS domain)"/>
    <property type="match status" value="2"/>
</dbReference>
<dbReference type="GO" id="GO:0000156">
    <property type="term" value="F:phosphorelay response regulator activity"/>
    <property type="evidence" value="ECO:0007669"/>
    <property type="project" value="TreeGrafter"/>
</dbReference>
<dbReference type="InterPro" id="IPR013767">
    <property type="entry name" value="PAS_fold"/>
</dbReference>
<organism evidence="10 11">
    <name type="scientific">Magnetospirillum aberrantis SpK</name>
    <dbReference type="NCBI Taxonomy" id="908842"/>
    <lineage>
        <taxon>Bacteria</taxon>
        <taxon>Pseudomonadati</taxon>
        <taxon>Pseudomonadota</taxon>
        <taxon>Alphaproteobacteria</taxon>
        <taxon>Rhodospirillales</taxon>
        <taxon>Rhodospirillaceae</taxon>
        <taxon>Magnetospirillum</taxon>
    </lineage>
</organism>
<evidence type="ECO:0000256" key="3">
    <source>
        <dbReference type="ARBA" id="ARBA00022553"/>
    </source>
</evidence>
<comment type="caution">
    <text evidence="10">The sequence shown here is derived from an EMBL/GenBank/DDBJ whole genome shotgun (WGS) entry which is preliminary data.</text>
</comment>